<evidence type="ECO:0000256" key="3">
    <source>
        <dbReference type="SAM" id="SignalP"/>
    </source>
</evidence>
<evidence type="ECO:0000313" key="4">
    <source>
        <dbReference type="EMBL" id="KPI96289.1"/>
    </source>
</evidence>
<evidence type="ECO:0000256" key="2">
    <source>
        <dbReference type="SAM" id="MobiDB-lite"/>
    </source>
</evidence>
<keyword evidence="3" id="KW-0732">Signal</keyword>
<feature type="compositionally biased region" description="Basic and acidic residues" evidence="2">
    <location>
        <begin position="465"/>
        <end position="477"/>
    </location>
</feature>
<accession>A0A194PU56</accession>
<feature type="compositionally biased region" description="Polar residues" evidence="2">
    <location>
        <begin position="2072"/>
        <end position="2092"/>
    </location>
</feature>
<feature type="region of interest" description="Disordered" evidence="2">
    <location>
        <begin position="734"/>
        <end position="757"/>
    </location>
</feature>
<dbReference type="Proteomes" id="UP000053268">
    <property type="component" value="Unassembled WGS sequence"/>
</dbReference>
<feature type="compositionally biased region" description="Low complexity" evidence="2">
    <location>
        <begin position="879"/>
        <end position="890"/>
    </location>
</feature>
<evidence type="ECO:0000313" key="5">
    <source>
        <dbReference type="Proteomes" id="UP000053268"/>
    </source>
</evidence>
<evidence type="ECO:0000256" key="1">
    <source>
        <dbReference type="SAM" id="Coils"/>
    </source>
</evidence>
<name>A0A194PU56_PAPXU</name>
<keyword evidence="5" id="KW-1185">Reference proteome</keyword>
<reference evidence="4 5" key="1">
    <citation type="journal article" date="2015" name="Nat. Commun.">
        <title>Outbred genome sequencing and CRISPR/Cas9 gene editing in butterflies.</title>
        <authorList>
            <person name="Li X."/>
            <person name="Fan D."/>
            <person name="Zhang W."/>
            <person name="Liu G."/>
            <person name="Zhang L."/>
            <person name="Zhao L."/>
            <person name="Fang X."/>
            <person name="Chen L."/>
            <person name="Dong Y."/>
            <person name="Chen Y."/>
            <person name="Ding Y."/>
            <person name="Zhao R."/>
            <person name="Feng M."/>
            <person name="Zhu Y."/>
            <person name="Feng Y."/>
            <person name="Jiang X."/>
            <person name="Zhu D."/>
            <person name="Xiang H."/>
            <person name="Feng X."/>
            <person name="Li S."/>
            <person name="Wang J."/>
            <person name="Zhang G."/>
            <person name="Kronforst M.R."/>
            <person name="Wang W."/>
        </authorList>
    </citation>
    <scope>NUCLEOTIDE SEQUENCE [LARGE SCALE GENOMIC DNA]</scope>
    <source>
        <strain evidence="4">Ya'a_city_454_Px</strain>
        <tissue evidence="4">Whole body</tissue>
    </source>
</reference>
<gene>
    <name evidence="4" type="ORF">RR46_12319</name>
</gene>
<feature type="region of interest" description="Disordered" evidence="2">
    <location>
        <begin position="465"/>
        <end position="486"/>
    </location>
</feature>
<organism evidence="4 5">
    <name type="scientific">Papilio xuthus</name>
    <name type="common">Asian swallowtail butterfly</name>
    <dbReference type="NCBI Taxonomy" id="66420"/>
    <lineage>
        <taxon>Eukaryota</taxon>
        <taxon>Metazoa</taxon>
        <taxon>Ecdysozoa</taxon>
        <taxon>Arthropoda</taxon>
        <taxon>Hexapoda</taxon>
        <taxon>Insecta</taxon>
        <taxon>Pterygota</taxon>
        <taxon>Neoptera</taxon>
        <taxon>Endopterygota</taxon>
        <taxon>Lepidoptera</taxon>
        <taxon>Glossata</taxon>
        <taxon>Ditrysia</taxon>
        <taxon>Papilionoidea</taxon>
        <taxon>Papilionidae</taxon>
        <taxon>Papilioninae</taxon>
        <taxon>Papilio</taxon>
    </lineage>
</organism>
<dbReference type="STRING" id="66420.A0A194PU56"/>
<feature type="coiled-coil region" evidence="1">
    <location>
        <begin position="351"/>
        <end position="389"/>
    </location>
</feature>
<feature type="signal peptide" evidence="3">
    <location>
        <begin position="1"/>
        <end position="18"/>
    </location>
</feature>
<sequence>MSTITLLSIICSIGFIAAAYLENESFMKPKLEKNKIVNKGVWIRKAGDDHPSKGGLGDFIFRESSLDADSLLRNNFDPFGENFMPDSVMVPNYIERTKRSAKDGHIRNKNTTDEKNTKSDKATFTKSKITSKFKPGKVFKDFPYDVAIMLTNNKRELIKSEGSSSKDVYDTREYNFSKIIPDLALSIDNLVKSESQITKNQNDTSTYQNTTIVIPKRSMQRDYESEIIKKIEFSEEMNKTEDSFESNKMDRNVFEGDDRAWHQTAPLPDVNAYKILPKTEETKPIKNKPMTEKGLVKVLSMLTKTFKKVMKQHNDIKRIHTKLTSINDEFMKNAQLLMTKFQDFDVKYLYLMKFNENLKDLEARLRSKEDFYNNKESELMKNLAEFENQQKKFLIQQQQFYNIQKLMLAQNEKINLKQNLIAKTQNEISLRQNNFARILKKAKQIYIDTKNTIPQKLSAMLTKPKDNNEVKNNDNDKPIVTTTSTQAPNTESVKINLFSVPSISRIVNYDNQLLKEKDDHPVDDLIYKYYFNNTYIDVLMKNKILSSFVPSPGNSFTRNAKNKRNERPRFVPKSTNLIPVNEIKPYNQVSKSPNLNRGKRWIKYSKKTGKRKHIGNDFNVVLKKEDMKLTNKTNISYKDRPFPKKIKNVPTKDPFMTMASSFCNEIGQNDNDQMLHWCIEKALRRLRAIEMKAARPIIVAEHTDVTSKATPTRNVPKNSEGVIMTTLFGAETTFTSTSTTTTEAPTSESSSTVSQEPTDSALFFPEFNRDTEGTVYYDGSVHASQFEGPDSEGVSDLLPDMDSDSRVDIDPVALDLQQKRRAYVRRVFCVTLLATAFTFTVILTNVFIDIDGLLAKKGKQNHETTDNVEYKENIKSSETTNPPDDTTTDNVFEKNYIDDQSETSYRTKRSIGSQNIVSNYHKNKIKVLAAQLTKLLENIDNKGEMYSAEFNKKENNDIDIAKIPFEDYFSKYNEVRRKEIPEKDLHFKIHRVPQENVIENEDVDDISKTISKVLKNYNSRGHRSIQEKDPEVMVKTILEIKPLDIIEVKNKISNSQEKIKSPNKIKYKHLHNLQNIDGENLSIGEHKTILKLKILGPNSRNKKNYEKHRVFEIIPKHNQYYYLNKALEYLRKYSQYNKEEYAFVRLGKRNKDRMKRQVKVRYEDYDATTPKIKPVRKTTKKADDELYVEIETHFDGSGAKGERKKKLVKSLIDRIQKAIRSDELAKSDRKKTHEHLQIKKRIQNPLKQKPKNIMKMSSVEHRQQNPINKIEEVKDLLQDGEVKSVDDLDEPYQGPNSFSLPNMENSAEAGNSEFNNILSSGIPQRIQVPLNLQHPDMPGKLKNSYADAGNVTLFIKDIDGSGFSVGFNQYVDEPPDVDSMKLFSGLENLIKTYHEDYDQNNNENNNVNEIEDSPEKQHELMKRDVNSDKSRHILFRRSIEEVQNDYRSDAYNIIFDKKMLPYARYEDVLNTPSRKTIPSDYEYKIRNYDYNPKNIKIFTKDIKIKALPIVLNDEIFDKKMRPSEIFSLANLLLQGRKNREKRSLNVQKITNLKSRIKLARYINTKKMESKSVFFKNKRNKRNVDKIRIFASDQSQGPSRQSEENVYVLSGENFFTNRASLREIELPESDTGDDGGGEQRGDDTVPFVFDEPYPNSPNKEPNYITNIFDTKYSQNGLMSKYPHIFPGTARDSKEVQFTNDNDFTFKRGNKQQLKLENLLGMREGDNDPPEKDGRIPDIVNAIMPSKNNYKVTVKILPKNLTNAPSGFKEMHTVINKTYNNNGVQYYSLVNVSEISKIEKINKTKEYEHIDDNTNNSKSTDDTKMLEQEKNMKLLLALQKEKIEKQLLHLNKEKEGLESILRERDGIKERNIHDLFKDFMHLEQNKPNDDMEFLHDMSHLHVHDTPTVEPITESNIIIPITNHDIRIKLEAPKEPENNKIEALKEKDNEHLTNEILSQINKNTDILQCFLKKLSDKFDHSSSQTTRSPFERVTEENNLRAHPDLKDWGLHHLHDSFFNDHIHKNESHYAIPFVYAYQHPYLPPNKPPLPMAKIVYHGHIHANNLHKYANDARKYNTNTNNSKHNHPTTNPSGNHEGNKFFIDSLARDVIVTPSKIVQKTEFPASVVNVTQIH</sequence>
<proteinExistence type="predicted"/>
<feature type="region of interest" description="Disordered" evidence="2">
    <location>
        <begin position="2071"/>
        <end position="2095"/>
    </location>
</feature>
<feature type="region of interest" description="Disordered" evidence="2">
    <location>
        <begin position="100"/>
        <end position="122"/>
    </location>
</feature>
<dbReference type="EMBL" id="KQ459593">
    <property type="protein sequence ID" value="KPI96289.1"/>
    <property type="molecule type" value="Genomic_DNA"/>
</dbReference>
<feature type="compositionally biased region" description="Basic and acidic residues" evidence="2">
    <location>
        <begin position="861"/>
        <end position="875"/>
    </location>
</feature>
<feature type="region of interest" description="Disordered" evidence="2">
    <location>
        <begin position="861"/>
        <end position="891"/>
    </location>
</feature>
<feature type="chain" id="PRO_5008263690" evidence="3">
    <location>
        <begin position="19"/>
        <end position="2130"/>
    </location>
</feature>
<protein>
    <submittedName>
        <fullName evidence="4">Uncharacterized protein</fullName>
    </submittedName>
</protein>
<keyword evidence="1" id="KW-0175">Coiled coil</keyword>